<dbReference type="RefSeq" id="WP_306684677.1">
    <property type="nucleotide sequence ID" value="NZ_CP132914.1"/>
</dbReference>
<accession>A0AA50Q401</accession>
<gene>
    <name evidence="1" type="ORF">RA178_04220</name>
</gene>
<evidence type="ECO:0008006" key="2">
    <source>
        <dbReference type="Google" id="ProtNLM"/>
    </source>
</evidence>
<dbReference type="AlphaFoldDB" id="A0AA50Q401"/>
<reference evidence="1" key="1">
    <citation type="submission" date="2023-08" db="EMBL/GenBank/DDBJ databases">
        <title>Complete genome sequence of Shewanella oncorhynchi Z-P2, a siderophore putrebactin-producing bacterium.</title>
        <authorList>
            <person name="Zhang Y."/>
        </authorList>
    </citation>
    <scope>NUCLEOTIDE SEQUENCE</scope>
    <source>
        <strain evidence="1">Z-P2</strain>
    </source>
</reference>
<protein>
    <recommendedName>
        <fullName evidence="2">Restriction endonuclease type IV Mrr domain-containing protein</fullName>
    </recommendedName>
</protein>
<evidence type="ECO:0000313" key="1">
    <source>
        <dbReference type="EMBL" id="WMB73839.1"/>
    </source>
</evidence>
<dbReference type="Proteomes" id="UP001236800">
    <property type="component" value="Chromosome"/>
</dbReference>
<sequence>MIEEFLERIEEVGFSVTRRNKNQIFIGLDCCPQWRIFLEDIDDEKLFPVFYYRQQRIEEVTDLHAIVPTVFTAIAKSRGLSSFRFLGEHNDFSEIEDELYGMYWFPAQPLNERIRKNSKQDFECFFNILMALYMFHMYQGNILGAVSYCPDDFSFDSPELSVWVDKIRDFIGEDESYVANIRMNPDWLFFRSFSGEFSVFKSTHISGLLKEIAAKNDTAETIIGVTSNVEIINDIRTTISFKDEEFAKDLLVELGDVSDLKVISQENQLLFISNHHVVIKYTNCGLESVAEEKELIRLRQQKEISLLFGDQKFEWNIIDRQASGEFEDLILELLDREPWVFSVKKVAPTNQGDNGRDLICEYNMLHHENRVSKGAESIKLGKMIIQCKTNLKHSKTTSIGKSGVDMPSTLFDYRPDGYMLVVNTQTTRDLTEMLERQRDRKEQNAILWWNAFDVEDRLRKYPDILARYRHIVGYA</sequence>
<dbReference type="EMBL" id="CP132914">
    <property type="protein sequence ID" value="WMB73839.1"/>
    <property type="molecule type" value="Genomic_DNA"/>
</dbReference>
<organism evidence="1">
    <name type="scientific">Shewanella oncorhynchi</name>
    <dbReference type="NCBI Taxonomy" id="2726434"/>
    <lineage>
        <taxon>Bacteria</taxon>
        <taxon>Pseudomonadati</taxon>
        <taxon>Pseudomonadota</taxon>
        <taxon>Gammaproteobacteria</taxon>
        <taxon>Alteromonadales</taxon>
        <taxon>Shewanellaceae</taxon>
        <taxon>Shewanella</taxon>
    </lineage>
</organism>
<dbReference type="KEGG" id="sog:RA178_04220"/>
<dbReference type="GeneID" id="301338362"/>
<proteinExistence type="predicted"/>
<name>A0AA50Q401_9GAMM</name>